<evidence type="ECO:0000313" key="2">
    <source>
        <dbReference type="EMBL" id="CDW71363.1"/>
    </source>
</evidence>
<dbReference type="Proteomes" id="UP000039865">
    <property type="component" value="Unassembled WGS sequence"/>
</dbReference>
<reference evidence="2 3" key="1">
    <citation type="submission" date="2014-06" db="EMBL/GenBank/DDBJ databases">
        <authorList>
            <person name="Swart Estienne"/>
        </authorList>
    </citation>
    <scope>NUCLEOTIDE SEQUENCE [LARGE SCALE GENOMIC DNA]</scope>
    <source>
        <strain evidence="2 3">130c</strain>
    </source>
</reference>
<evidence type="ECO:0000256" key="1">
    <source>
        <dbReference type="SAM" id="MobiDB-lite"/>
    </source>
</evidence>
<sequence>MFGIQLQKTTNPTVEISDKDSSFSSVRLPKALGLARKTLESSSIGRYNNATSGQYTTTVSRQNGKYGHESGGGWTSTAKQQQILKSMQSNSSQQSNQFKHVPLNSNAHTNNTPTSSSVVNDRHKKQRPSSQHTIEKLRQRIQLHQQDKIQNYLNQHLDSDIQFSMRKYRQQQGISQDLQKHQITNLRPKSTVLPGVAHSVTMTGSIVEDDLTLLDGLSVHHNNTFYEMESQSVGADFSVTEMKKPRRLIDMKYFSGNQSVPRPNFKLIKDNEPLVGNQSPQQRRIPVQKRKNRNKSIDVSSSDESTQKKRFTTPYLQQQRTFKKVRDQKQVTVSQKQLAASPKNQPQVSMDKQTIIDQISKMQFTQNDVRALREALTSKFFFGNLRYIQLMKEGSKPAEIQFFLSNFREIFHSVMDTIDLKLSECYWTGMAELIEETSSFPRFLTQLDIWDVLVKHFEMFLPSQSFQKAILYVVLECGFKFTKANKLSQQLSERLIQVVMDVFQRCSNDDQECLSFCLWSMYLYVSKNAQHDSPNKLISLIMENQPVVSKKLVNLLANDRSFGAILTPLKNLFVQLTYSLQRKDVLYNQILINNGIYVRINEMIKGATKSNKLAAACQMMQVMINKQCKLEVMRNQVIFLNLSEKAKRDVRSVKDVELNIEYFKIYKNLLEMGISQDLVCALEIVQILMLKLDQVLRLKAQHNLINLLLDVLEILIQDYDSDLINSYVLEYRHRDLIFTRLQELDSHKIYKRAYWLLVDNFNDEQEDVFCIDNVNNCDFMLS</sequence>
<name>A0A077ZN67_STYLE</name>
<feature type="region of interest" description="Disordered" evidence="1">
    <location>
        <begin position="262"/>
        <end position="310"/>
    </location>
</feature>
<accession>A0A077ZN67</accession>
<keyword evidence="3" id="KW-1185">Reference proteome</keyword>
<dbReference type="EMBL" id="CCKQ01000303">
    <property type="protein sequence ID" value="CDW71363.1"/>
    <property type="molecule type" value="Genomic_DNA"/>
</dbReference>
<proteinExistence type="predicted"/>
<evidence type="ECO:0000313" key="3">
    <source>
        <dbReference type="Proteomes" id="UP000039865"/>
    </source>
</evidence>
<dbReference type="AlphaFoldDB" id="A0A077ZN67"/>
<organism evidence="2 3">
    <name type="scientific">Stylonychia lemnae</name>
    <name type="common">Ciliate</name>
    <dbReference type="NCBI Taxonomy" id="5949"/>
    <lineage>
        <taxon>Eukaryota</taxon>
        <taxon>Sar</taxon>
        <taxon>Alveolata</taxon>
        <taxon>Ciliophora</taxon>
        <taxon>Intramacronucleata</taxon>
        <taxon>Spirotrichea</taxon>
        <taxon>Stichotrichia</taxon>
        <taxon>Sporadotrichida</taxon>
        <taxon>Oxytrichidae</taxon>
        <taxon>Stylonychinae</taxon>
        <taxon>Stylonychia</taxon>
    </lineage>
</organism>
<feature type="region of interest" description="Disordered" evidence="1">
    <location>
        <begin position="45"/>
        <end position="134"/>
    </location>
</feature>
<gene>
    <name evidence="2" type="primary">Contig16915.g18018</name>
    <name evidence="2" type="ORF">STYLEM_306</name>
</gene>
<feature type="compositionally biased region" description="Low complexity" evidence="1">
    <location>
        <begin position="88"/>
        <end position="97"/>
    </location>
</feature>
<feature type="compositionally biased region" description="Polar residues" evidence="1">
    <location>
        <begin position="45"/>
        <end position="63"/>
    </location>
</feature>
<dbReference type="InParanoid" id="A0A077ZN67"/>
<feature type="compositionally biased region" description="Polar residues" evidence="1">
    <location>
        <begin position="75"/>
        <end position="87"/>
    </location>
</feature>
<feature type="compositionally biased region" description="Polar residues" evidence="1">
    <location>
        <begin position="103"/>
        <end position="119"/>
    </location>
</feature>
<protein>
    <submittedName>
        <fullName evidence="2">Uncharacterized protein</fullName>
    </submittedName>
</protein>